<dbReference type="InterPro" id="IPR055418">
    <property type="entry name" value="UFD1_N2"/>
</dbReference>
<gene>
    <name evidence="6" type="ORF">V6N11_009099</name>
</gene>
<keyword evidence="3" id="KW-0732">Signal</keyword>
<dbReference type="InterPro" id="IPR042299">
    <property type="entry name" value="Ufd1-like_Nn"/>
</dbReference>
<keyword evidence="7" id="KW-1185">Reference proteome</keyword>
<evidence type="ECO:0000256" key="3">
    <source>
        <dbReference type="SAM" id="SignalP"/>
    </source>
</evidence>
<evidence type="ECO:0000313" key="6">
    <source>
        <dbReference type="EMBL" id="KAK8990397.1"/>
    </source>
</evidence>
<reference evidence="6 7" key="1">
    <citation type="journal article" date="2024" name="G3 (Bethesda)">
        <title>Genome assembly of Hibiscus sabdariffa L. provides insights into metabolisms of medicinal natural products.</title>
        <authorList>
            <person name="Kim T."/>
        </authorList>
    </citation>
    <scope>NUCLEOTIDE SEQUENCE [LARGE SCALE GENOMIC DNA]</scope>
    <source>
        <strain evidence="6">TK-2024</strain>
        <tissue evidence="6">Old leaves</tissue>
    </source>
</reference>
<accession>A0ABR2PPL9</accession>
<comment type="similarity">
    <text evidence="1">Belongs to the UFD1 family.</text>
</comment>
<dbReference type="InterPro" id="IPR055417">
    <property type="entry name" value="UFD1_N1"/>
</dbReference>
<proteinExistence type="inferred from homology"/>
<feature type="chain" id="PRO_5045400126" evidence="3">
    <location>
        <begin position="22"/>
        <end position="280"/>
    </location>
</feature>
<feature type="signal peptide" evidence="3">
    <location>
        <begin position="1"/>
        <end position="21"/>
    </location>
</feature>
<keyword evidence="2" id="KW-0833">Ubl conjugation pathway</keyword>
<dbReference type="EMBL" id="JBBPBN010000054">
    <property type="protein sequence ID" value="KAK8990397.1"/>
    <property type="molecule type" value="Genomic_DNA"/>
</dbReference>
<dbReference type="Gene3D" id="2.40.40.50">
    <property type="entry name" value="Ubiquitin fusion degradation protein UFD1, N-terminal domain"/>
    <property type="match status" value="1"/>
</dbReference>
<dbReference type="Pfam" id="PF24842">
    <property type="entry name" value="UFD1_N2"/>
    <property type="match status" value="1"/>
</dbReference>
<dbReference type="InterPro" id="IPR004854">
    <property type="entry name" value="Ufd1-like"/>
</dbReference>
<organism evidence="6 7">
    <name type="scientific">Hibiscus sabdariffa</name>
    <name type="common">roselle</name>
    <dbReference type="NCBI Taxonomy" id="183260"/>
    <lineage>
        <taxon>Eukaryota</taxon>
        <taxon>Viridiplantae</taxon>
        <taxon>Streptophyta</taxon>
        <taxon>Embryophyta</taxon>
        <taxon>Tracheophyta</taxon>
        <taxon>Spermatophyta</taxon>
        <taxon>Magnoliopsida</taxon>
        <taxon>eudicotyledons</taxon>
        <taxon>Gunneridae</taxon>
        <taxon>Pentapetalae</taxon>
        <taxon>rosids</taxon>
        <taxon>malvids</taxon>
        <taxon>Malvales</taxon>
        <taxon>Malvaceae</taxon>
        <taxon>Malvoideae</taxon>
        <taxon>Hibiscus</taxon>
    </lineage>
</organism>
<dbReference type="Gene3D" id="3.10.330.10">
    <property type="match status" value="1"/>
</dbReference>
<sequence length="280" mass="31760">MTTSRAWNVPLLLHIFPPTVAHHIFSIRCPEPNDREDFCRWRWGPDFSIKDAYERTVATRHSNSIIDVTLSLSLIRLEGFLFHKFSHFDSNSFKSLQAHLEKGDKVIMPVSALHRLAYLRVEYPMLFELTNAPAGRVSHCGVLEFVADEGMIYIPYWMMQNMHLEEGDLVLVKSASLPKATYVKLQPHTTDFLEYISNPKAVLAVFLTPLETTLRSSSCLTAGDTIMVPCNNKNYYINIVETKPSPAVSIIETDCEVDFAPPLDYKETEAGSFSTIKQEA</sequence>
<dbReference type="PANTHER" id="PTHR12555">
    <property type="entry name" value="UBIQUITIN FUSION DEGRADATON PROTEIN 1"/>
    <property type="match status" value="1"/>
</dbReference>
<evidence type="ECO:0000259" key="4">
    <source>
        <dbReference type="Pfam" id="PF03152"/>
    </source>
</evidence>
<name>A0ABR2PPL9_9ROSI</name>
<protein>
    <submittedName>
        <fullName evidence="6">Uncharacterized protein</fullName>
    </submittedName>
</protein>
<evidence type="ECO:0000256" key="1">
    <source>
        <dbReference type="ARBA" id="ARBA00006043"/>
    </source>
</evidence>
<dbReference type="PANTHER" id="PTHR12555:SF21">
    <property type="entry name" value="UBIQUITIN FUSION DEGRADATION PROTEIN 1 HOMOLOG"/>
    <property type="match status" value="1"/>
</dbReference>
<comment type="caution">
    <text evidence="6">The sequence shown here is derived from an EMBL/GenBank/DDBJ whole genome shotgun (WGS) entry which is preliminary data.</text>
</comment>
<dbReference type="Pfam" id="PF03152">
    <property type="entry name" value="UFD1_N1"/>
    <property type="match status" value="1"/>
</dbReference>
<evidence type="ECO:0000259" key="5">
    <source>
        <dbReference type="Pfam" id="PF24842"/>
    </source>
</evidence>
<feature type="domain" description="Ubiquitin fusion degradation protein UFD1 N-terminal subdomain 1" evidence="4">
    <location>
        <begin position="92"/>
        <end position="178"/>
    </location>
</feature>
<evidence type="ECO:0000313" key="7">
    <source>
        <dbReference type="Proteomes" id="UP001396334"/>
    </source>
</evidence>
<dbReference type="Proteomes" id="UP001396334">
    <property type="component" value="Unassembled WGS sequence"/>
</dbReference>
<evidence type="ECO:0000256" key="2">
    <source>
        <dbReference type="ARBA" id="ARBA00022786"/>
    </source>
</evidence>
<feature type="domain" description="Ubiquitin fusion degradation protein UFD1 N-terminal subdomain 2" evidence="5">
    <location>
        <begin position="179"/>
        <end position="262"/>
    </location>
</feature>